<keyword evidence="7" id="KW-1015">Disulfide bond</keyword>
<dbReference type="PRINTS" id="PR00705">
    <property type="entry name" value="PAPAIN"/>
</dbReference>
<evidence type="ECO:0000313" key="10">
    <source>
        <dbReference type="Proteomes" id="UP001233999"/>
    </source>
</evidence>
<comment type="similarity">
    <text evidence="1">Belongs to the peptidase C1 family.</text>
</comment>
<dbReference type="Gene3D" id="3.90.70.10">
    <property type="entry name" value="Cysteine proteinases"/>
    <property type="match status" value="1"/>
</dbReference>
<comment type="caution">
    <text evidence="9">The sequence shown here is derived from an EMBL/GenBank/DDBJ whole genome shotgun (WGS) entry which is preliminary data.</text>
</comment>
<dbReference type="CDD" id="cd02620">
    <property type="entry name" value="Peptidase_C1A_CathepsinB"/>
    <property type="match status" value="1"/>
</dbReference>
<keyword evidence="6" id="KW-0865">Zymogen</keyword>
<dbReference type="InterPro" id="IPR025660">
    <property type="entry name" value="Pept_his_AS"/>
</dbReference>
<gene>
    <name evidence="9" type="ORF">L9F63_027799</name>
</gene>
<dbReference type="InterPro" id="IPR000668">
    <property type="entry name" value="Peptidase_C1A_C"/>
</dbReference>
<evidence type="ECO:0000256" key="1">
    <source>
        <dbReference type="ARBA" id="ARBA00008455"/>
    </source>
</evidence>
<dbReference type="InterPro" id="IPR012599">
    <property type="entry name" value="Propeptide_C1A"/>
</dbReference>
<dbReference type="PROSITE" id="PS00639">
    <property type="entry name" value="THIOL_PROTEASE_HIS"/>
    <property type="match status" value="1"/>
</dbReference>
<dbReference type="InterPro" id="IPR000169">
    <property type="entry name" value="Pept_cys_AS"/>
</dbReference>
<evidence type="ECO:0000256" key="3">
    <source>
        <dbReference type="ARBA" id="ARBA00022729"/>
    </source>
</evidence>
<dbReference type="InterPro" id="IPR013128">
    <property type="entry name" value="Peptidase_C1A"/>
</dbReference>
<evidence type="ECO:0000256" key="5">
    <source>
        <dbReference type="ARBA" id="ARBA00022807"/>
    </source>
</evidence>
<dbReference type="EMBL" id="JASPKZ010004154">
    <property type="protein sequence ID" value="KAJ9590994.1"/>
    <property type="molecule type" value="Genomic_DNA"/>
</dbReference>
<keyword evidence="10" id="KW-1185">Reference proteome</keyword>
<dbReference type="AlphaFoldDB" id="A0AAD8A1X6"/>
<keyword evidence="5" id="KW-0788">Thiol protease</keyword>
<evidence type="ECO:0000256" key="2">
    <source>
        <dbReference type="ARBA" id="ARBA00022670"/>
    </source>
</evidence>
<dbReference type="FunFam" id="3.90.70.10:FF:000031">
    <property type="entry name" value="Cathepsin B"/>
    <property type="match status" value="1"/>
</dbReference>
<accession>A0AAD8A1X6</accession>
<dbReference type="Pfam" id="PF00112">
    <property type="entry name" value="Peptidase_C1"/>
    <property type="match status" value="1"/>
</dbReference>
<keyword evidence="2" id="KW-0645">Protease</keyword>
<feature type="domain" description="Peptidase C1A papain C-terminal" evidence="8">
    <location>
        <begin position="119"/>
        <end position="368"/>
    </location>
</feature>
<keyword evidence="4" id="KW-0378">Hydrolase</keyword>
<protein>
    <recommendedName>
        <fullName evidence="8">Peptidase C1A papain C-terminal domain-containing protein</fullName>
    </recommendedName>
</protein>
<evidence type="ECO:0000256" key="6">
    <source>
        <dbReference type="ARBA" id="ARBA00023145"/>
    </source>
</evidence>
<dbReference type="GO" id="GO:0006508">
    <property type="term" value="P:proteolysis"/>
    <property type="evidence" value="ECO:0007669"/>
    <property type="project" value="UniProtKB-KW"/>
</dbReference>
<keyword evidence="3" id="KW-0732">Signal</keyword>
<reference evidence="9" key="2">
    <citation type="submission" date="2023-05" db="EMBL/GenBank/DDBJ databases">
        <authorList>
            <person name="Fouks B."/>
        </authorList>
    </citation>
    <scope>NUCLEOTIDE SEQUENCE</scope>
    <source>
        <strain evidence="9">Stay&amp;Tobe</strain>
        <tissue evidence="9">Testes</tissue>
    </source>
</reference>
<organism evidence="9 10">
    <name type="scientific">Diploptera punctata</name>
    <name type="common">Pacific beetle cockroach</name>
    <dbReference type="NCBI Taxonomy" id="6984"/>
    <lineage>
        <taxon>Eukaryota</taxon>
        <taxon>Metazoa</taxon>
        <taxon>Ecdysozoa</taxon>
        <taxon>Arthropoda</taxon>
        <taxon>Hexapoda</taxon>
        <taxon>Insecta</taxon>
        <taxon>Pterygota</taxon>
        <taxon>Neoptera</taxon>
        <taxon>Polyneoptera</taxon>
        <taxon>Dictyoptera</taxon>
        <taxon>Blattodea</taxon>
        <taxon>Blaberoidea</taxon>
        <taxon>Blaberidae</taxon>
        <taxon>Diplopterinae</taxon>
        <taxon>Diploptera</taxon>
    </lineage>
</organism>
<dbReference type="PROSITE" id="PS00139">
    <property type="entry name" value="THIOL_PROTEASE_CYS"/>
    <property type="match status" value="1"/>
</dbReference>
<reference evidence="9" key="1">
    <citation type="journal article" date="2023" name="IScience">
        <title>Live-bearing cockroach genome reveals convergent evolutionary mechanisms linked to viviparity in insects and beyond.</title>
        <authorList>
            <person name="Fouks B."/>
            <person name="Harrison M.C."/>
            <person name="Mikhailova A.A."/>
            <person name="Marchal E."/>
            <person name="English S."/>
            <person name="Carruthers M."/>
            <person name="Jennings E.C."/>
            <person name="Chiamaka E.L."/>
            <person name="Frigard R.A."/>
            <person name="Pippel M."/>
            <person name="Attardo G.M."/>
            <person name="Benoit J.B."/>
            <person name="Bornberg-Bauer E."/>
            <person name="Tobe S.S."/>
        </authorList>
    </citation>
    <scope>NUCLEOTIDE SEQUENCE</scope>
    <source>
        <strain evidence="9">Stay&amp;Tobe</strain>
    </source>
</reference>
<dbReference type="InterPro" id="IPR038765">
    <property type="entry name" value="Papain-like_cys_pep_sf"/>
</dbReference>
<dbReference type="SUPFAM" id="SSF54001">
    <property type="entry name" value="Cysteine proteinases"/>
    <property type="match status" value="1"/>
</dbReference>
<evidence type="ECO:0000313" key="9">
    <source>
        <dbReference type="EMBL" id="KAJ9590994.1"/>
    </source>
</evidence>
<dbReference type="Pfam" id="PF08127">
    <property type="entry name" value="Propeptide_C1"/>
    <property type="match status" value="1"/>
</dbReference>
<proteinExistence type="inferred from homology"/>
<dbReference type="GO" id="GO:0004197">
    <property type="term" value="F:cysteine-type endopeptidase activity"/>
    <property type="evidence" value="ECO:0007669"/>
    <property type="project" value="InterPro"/>
</dbReference>
<dbReference type="Proteomes" id="UP001233999">
    <property type="component" value="Unassembled WGS sequence"/>
</dbReference>
<sequence length="452" mass="52053">VNRSLLVRLGFLCYPTNKNHTLSWIVDLEGVGFIQWHHYTKAYSSLQYLPIFNSFSVQSETYTVTYEFIEHINSLNTTWKAGRNFRSDIPMSYFHRLMGVRRDRNFHLPTKYHLEGTPIPEEYDTREQFPNCPTLREIRDQGSCGSCWAFAAVEAMSDRICIHSKGKIHFRLSAVDLLSCCDYCGQGCNGGYPHAAWDYWLQNGIVSGGPYNSNQGCRPYEFPSCDHHMNGTRPPCVDFLPTPWCIQKCEDSYNVPYGKDLNFGSEVYILAGEKQIQLEIMRNGPVEATFEVYEDIVHYKSGVYQHKVGRHLGGHAIKIIGWGVDKTTNTPYWMIANSWNTDWGENGFLRMLRGRNECSIEIGIFGAPWSPKKFKSSLTKERIKIPSLILVVLSLGKFCKCLNALTSVTLPFECWISFHRLNQYYRSLLTESSIVANMWSKMFVKILYFVQE</sequence>
<dbReference type="PANTHER" id="PTHR12411">
    <property type="entry name" value="CYSTEINE PROTEASE FAMILY C1-RELATED"/>
    <property type="match status" value="1"/>
</dbReference>
<name>A0AAD8A1X6_DIPPU</name>
<dbReference type="SMART" id="SM00645">
    <property type="entry name" value="Pept_C1"/>
    <property type="match status" value="1"/>
</dbReference>
<evidence type="ECO:0000259" key="8">
    <source>
        <dbReference type="SMART" id="SM00645"/>
    </source>
</evidence>
<evidence type="ECO:0000256" key="7">
    <source>
        <dbReference type="ARBA" id="ARBA00023157"/>
    </source>
</evidence>
<feature type="non-terminal residue" evidence="9">
    <location>
        <position position="452"/>
    </location>
</feature>
<evidence type="ECO:0000256" key="4">
    <source>
        <dbReference type="ARBA" id="ARBA00022801"/>
    </source>
</evidence>
<feature type="non-terminal residue" evidence="9">
    <location>
        <position position="1"/>
    </location>
</feature>